<dbReference type="STRING" id="549386.SAMN02927923_00400"/>
<dbReference type="AlphaFoldDB" id="A0A1G5C033"/>
<proteinExistence type="predicted"/>
<dbReference type="GO" id="GO:0004623">
    <property type="term" value="F:phospholipase A2 activity"/>
    <property type="evidence" value="ECO:0007669"/>
    <property type="project" value="InterPro"/>
</dbReference>
<dbReference type="Gene3D" id="1.20.90.10">
    <property type="entry name" value="Phospholipase A2 domain"/>
    <property type="match status" value="1"/>
</dbReference>
<dbReference type="GO" id="GO:0050482">
    <property type="term" value="P:arachidonate secretion"/>
    <property type="evidence" value="ECO:0007669"/>
    <property type="project" value="InterPro"/>
</dbReference>
<dbReference type="EMBL" id="FMVJ01000002">
    <property type="protein sequence ID" value="SCX95772.1"/>
    <property type="molecule type" value="Genomic_DNA"/>
</dbReference>
<dbReference type="GO" id="GO:0006644">
    <property type="term" value="P:phospholipid metabolic process"/>
    <property type="evidence" value="ECO:0007669"/>
    <property type="project" value="InterPro"/>
</dbReference>
<dbReference type="RefSeq" id="WP_091128984.1">
    <property type="nucleotide sequence ID" value="NZ_FMVJ01000002.1"/>
</dbReference>
<dbReference type="OrthoDB" id="8021051at2"/>
<evidence type="ECO:0000313" key="1">
    <source>
        <dbReference type="EMBL" id="SCX95772.1"/>
    </source>
</evidence>
<dbReference type="Proteomes" id="UP000199569">
    <property type="component" value="Unassembled WGS sequence"/>
</dbReference>
<dbReference type="InterPro" id="IPR036444">
    <property type="entry name" value="PLipase_A2_dom_sf"/>
</dbReference>
<keyword evidence="2" id="KW-1185">Reference proteome</keyword>
<name>A0A1G5C033_9HYPH</name>
<accession>A0A1G5C033</accession>
<gene>
    <name evidence="1" type="ORF">SAMN02927923_00400</name>
</gene>
<protein>
    <submittedName>
        <fullName evidence="1">Uncharacterized protein</fullName>
    </submittedName>
</protein>
<evidence type="ECO:0000313" key="2">
    <source>
        <dbReference type="Proteomes" id="UP000199569"/>
    </source>
</evidence>
<sequence>MQINWLLLTEGPGGLPIPTYGNYGGPNWTGGEFVGDDEPGDYTVPPEDSLDALFRRHDRAYDQPDTLLRAQADLQLIKGILRQSPDEVTGEGDLYAGGAALAMLYQIAVVNGRPELLATVDVQTIIESAIDRIEEGSISPEPQEVAALTEWLQQTAAVLTAQDDPILTLAAQRLLDLSSRLAGTDDPSIPITLTEDAFSFVFGEASVSPGDVIDGITDIWSSETLTEFAAAHHEALPEIREHLLDFLPKKLDFHADLGDFTL</sequence>
<organism evidence="1 2">
    <name type="scientific">Microvirga guangxiensis</name>
    <dbReference type="NCBI Taxonomy" id="549386"/>
    <lineage>
        <taxon>Bacteria</taxon>
        <taxon>Pseudomonadati</taxon>
        <taxon>Pseudomonadota</taxon>
        <taxon>Alphaproteobacteria</taxon>
        <taxon>Hyphomicrobiales</taxon>
        <taxon>Methylobacteriaceae</taxon>
        <taxon>Microvirga</taxon>
    </lineage>
</organism>
<reference evidence="1 2" key="1">
    <citation type="submission" date="2016-10" db="EMBL/GenBank/DDBJ databases">
        <authorList>
            <person name="de Groot N.N."/>
        </authorList>
    </citation>
    <scope>NUCLEOTIDE SEQUENCE [LARGE SCALE GENOMIC DNA]</scope>
    <source>
        <strain evidence="1 2">CGMCC 1.7666</strain>
    </source>
</reference>